<gene>
    <name evidence="3" type="ORF">D6D01_05365</name>
</gene>
<dbReference type="InterPro" id="IPR050383">
    <property type="entry name" value="GlyoxalaseI/FosfomycinResist"/>
</dbReference>
<dbReference type="SUPFAM" id="SSF54593">
    <property type="entry name" value="Glyoxalase/Bleomycin resistance protein/Dihydroxybiphenyl dioxygenase"/>
    <property type="match status" value="1"/>
</dbReference>
<sequence length="169" mass="18797">MPFAVKALDHIVLTCKNVNATVAFYTKRLGMQHEVFRSSKDPPGIERYDDYIHDSIFLHLSFTNSDPHLVPLTPAFSRHALLFGQQKLNLHQAGSEFEPKATLAKPGTADLCFLTSTPITDVLAELKKEGLEVLEDGKVVDRTGARGKLKSVYTRDPDGNLIEISNYVD</sequence>
<dbReference type="Proteomes" id="UP000306584">
    <property type="component" value="Unassembled WGS sequence"/>
</dbReference>
<evidence type="ECO:0000313" key="3">
    <source>
        <dbReference type="EMBL" id="THY24694.1"/>
    </source>
</evidence>
<accession>A0A4S9L879</accession>
<reference evidence="3 4" key="1">
    <citation type="submission" date="2018-10" db="EMBL/GenBank/DDBJ databases">
        <title>Fifty Aureobasidium pullulans genomes reveal a recombining polyextremotolerant generalist.</title>
        <authorList>
            <person name="Gostincar C."/>
            <person name="Turk M."/>
            <person name="Zajc J."/>
            <person name="Gunde-Cimerman N."/>
        </authorList>
    </citation>
    <scope>NUCLEOTIDE SEQUENCE [LARGE SCALE GENOMIC DNA]</scope>
    <source>
        <strain evidence="3 4">EXF-6604</strain>
    </source>
</reference>
<dbReference type="CDD" id="cd07253">
    <property type="entry name" value="GLOD5"/>
    <property type="match status" value="1"/>
</dbReference>
<evidence type="ECO:0000313" key="4">
    <source>
        <dbReference type="Proteomes" id="UP000306584"/>
    </source>
</evidence>
<dbReference type="EMBL" id="QZBD01000200">
    <property type="protein sequence ID" value="THY24694.1"/>
    <property type="molecule type" value="Genomic_DNA"/>
</dbReference>
<organism evidence="3 4">
    <name type="scientific">Aureobasidium pullulans</name>
    <name type="common">Black yeast</name>
    <name type="synonym">Pullularia pullulans</name>
    <dbReference type="NCBI Taxonomy" id="5580"/>
    <lineage>
        <taxon>Eukaryota</taxon>
        <taxon>Fungi</taxon>
        <taxon>Dikarya</taxon>
        <taxon>Ascomycota</taxon>
        <taxon>Pezizomycotina</taxon>
        <taxon>Dothideomycetes</taxon>
        <taxon>Dothideomycetidae</taxon>
        <taxon>Dothideales</taxon>
        <taxon>Saccotheciaceae</taxon>
        <taxon>Aureobasidium</taxon>
    </lineage>
</organism>
<proteinExistence type="inferred from homology"/>
<dbReference type="InterPro" id="IPR004360">
    <property type="entry name" value="Glyas_Fos-R_dOase_dom"/>
</dbReference>
<dbReference type="Pfam" id="PF00903">
    <property type="entry name" value="Glyoxalase"/>
    <property type="match status" value="1"/>
</dbReference>
<keyword evidence="3" id="KW-0560">Oxidoreductase</keyword>
<protein>
    <submittedName>
        <fullName evidence="3">Glyoxalase/Bleomycin resistance protein/Dihydroxybiphenyl dioxygenase</fullName>
    </submittedName>
</protein>
<evidence type="ECO:0000256" key="1">
    <source>
        <dbReference type="ARBA" id="ARBA00010363"/>
    </source>
</evidence>
<keyword evidence="3" id="KW-0223">Dioxygenase</keyword>
<dbReference type="GO" id="GO:0051213">
    <property type="term" value="F:dioxygenase activity"/>
    <property type="evidence" value="ECO:0007669"/>
    <property type="project" value="UniProtKB-KW"/>
</dbReference>
<dbReference type="PANTHER" id="PTHR21366">
    <property type="entry name" value="GLYOXALASE FAMILY PROTEIN"/>
    <property type="match status" value="1"/>
</dbReference>
<comment type="caution">
    <text evidence="3">The sequence shown here is derived from an EMBL/GenBank/DDBJ whole genome shotgun (WGS) entry which is preliminary data.</text>
</comment>
<evidence type="ECO:0000259" key="2">
    <source>
        <dbReference type="PROSITE" id="PS51819"/>
    </source>
</evidence>
<name>A0A4S9L879_AURPU</name>
<dbReference type="InterPro" id="IPR029068">
    <property type="entry name" value="Glyas_Bleomycin-R_OHBP_Dase"/>
</dbReference>
<feature type="domain" description="VOC" evidence="2">
    <location>
        <begin position="7"/>
        <end position="167"/>
    </location>
</feature>
<dbReference type="PROSITE" id="PS51819">
    <property type="entry name" value="VOC"/>
    <property type="match status" value="1"/>
</dbReference>
<dbReference type="InterPro" id="IPR037523">
    <property type="entry name" value="VOC_core"/>
</dbReference>
<comment type="similarity">
    <text evidence="1">Belongs to the glyoxalase I family.</text>
</comment>
<dbReference type="PANTHER" id="PTHR21366:SF14">
    <property type="entry name" value="GLYOXALASE DOMAIN-CONTAINING PROTEIN 5"/>
    <property type="match status" value="1"/>
</dbReference>
<dbReference type="Gene3D" id="3.10.180.10">
    <property type="entry name" value="2,3-Dihydroxybiphenyl 1,2-Dioxygenase, domain 1"/>
    <property type="match status" value="1"/>
</dbReference>
<dbReference type="AlphaFoldDB" id="A0A4S9L879"/>